<evidence type="ECO:0000313" key="1">
    <source>
        <dbReference type="EMBL" id="GEP07884.1"/>
    </source>
</evidence>
<sequence>MPLAGCQSEVMDPTIPPAILFGLARDILRNEMGKRIEQRRSVGRDTPEGARLTQEISTLVDLGKDLDETTAKQIIAAGRAAVDSKLALPKMPRVDAAEIRERYPDLLANDAQVWVGAGWRGILNDAFDAVKDCDVVVRVAREHCAGLHLIIGPKSDWLEADFDLAAEVTERTWSRSLQVCETCGCQSAEGAWSRYRTRCAEHVEVR</sequence>
<reference evidence="1 3" key="3">
    <citation type="submission" date="2019-07" db="EMBL/GenBank/DDBJ databases">
        <title>Whole genome shotgun sequence of Methylobacterium oxalidis NBRC 107715.</title>
        <authorList>
            <person name="Hosoyama A."/>
            <person name="Uohara A."/>
            <person name="Ohji S."/>
            <person name="Ichikawa N."/>
        </authorList>
    </citation>
    <scope>NUCLEOTIDE SEQUENCE [LARGE SCALE GENOMIC DNA]</scope>
    <source>
        <strain evidence="1 3">NBRC 107715</strain>
    </source>
</reference>
<dbReference type="EMBL" id="BJZU01000199">
    <property type="protein sequence ID" value="GEP07884.1"/>
    <property type="molecule type" value="Genomic_DNA"/>
</dbReference>
<proteinExistence type="predicted"/>
<reference evidence="4" key="2">
    <citation type="journal article" date="2019" name="Int. J. Syst. Evol. Microbiol.">
        <title>The Global Catalogue of Microorganisms (GCM) 10K type strain sequencing project: providing services to taxonomists for standard genome sequencing and annotation.</title>
        <authorList>
            <consortium name="The Broad Institute Genomics Platform"/>
            <consortium name="The Broad Institute Genome Sequencing Center for Infectious Disease"/>
            <person name="Wu L."/>
            <person name="Ma J."/>
        </authorList>
    </citation>
    <scope>NUCLEOTIDE SEQUENCE [LARGE SCALE GENOMIC DNA]</scope>
    <source>
        <strain evidence="4">NBRC 107715</strain>
    </source>
</reference>
<evidence type="ECO:0000313" key="2">
    <source>
        <dbReference type="EMBL" id="GLS66335.1"/>
    </source>
</evidence>
<reference evidence="2" key="4">
    <citation type="submission" date="2023-01" db="EMBL/GenBank/DDBJ databases">
        <title>Draft genome sequence of Methylobacterium oxalidis strain NBRC 107715.</title>
        <authorList>
            <person name="Sun Q."/>
            <person name="Mori K."/>
        </authorList>
    </citation>
    <scope>NUCLEOTIDE SEQUENCE</scope>
    <source>
        <strain evidence="2">NBRC 107715</strain>
    </source>
</reference>
<comment type="caution">
    <text evidence="1">The sequence shown here is derived from an EMBL/GenBank/DDBJ whole genome shotgun (WGS) entry which is preliminary data.</text>
</comment>
<dbReference type="AlphaFoldDB" id="A0A512JD60"/>
<evidence type="ECO:0000313" key="3">
    <source>
        <dbReference type="Proteomes" id="UP000321960"/>
    </source>
</evidence>
<keyword evidence="4" id="KW-1185">Reference proteome</keyword>
<reference evidence="2" key="1">
    <citation type="journal article" date="2014" name="Int. J. Syst. Evol. Microbiol.">
        <title>Complete genome of a new Firmicutes species belonging to the dominant human colonic microbiota ('Ruminococcus bicirculans') reveals two chromosomes and a selective capacity to utilize plant glucans.</title>
        <authorList>
            <consortium name="NISC Comparative Sequencing Program"/>
            <person name="Wegmann U."/>
            <person name="Louis P."/>
            <person name="Goesmann A."/>
            <person name="Henrissat B."/>
            <person name="Duncan S.H."/>
            <person name="Flint H.J."/>
        </authorList>
    </citation>
    <scope>NUCLEOTIDE SEQUENCE</scope>
    <source>
        <strain evidence="2">NBRC 107715</strain>
    </source>
</reference>
<dbReference type="EMBL" id="BSPK01000103">
    <property type="protein sequence ID" value="GLS66335.1"/>
    <property type="molecule type" value="Genomic_DNA"/>
</dbReference>
<dbReference type="Proteomes" id="UP001156856">
    <property type="component" value="Unassembled WGS sequence"/>
</dbReference>
<accession>A0A512JD60</accession>
<name>A0A512JD60_9HYPH</name>
<organism evidence="1 3">
    <name type="scientific">Methylobacterium oxalidis</name>
    <dbReference type="NCBI Taxonomy" id="944322"/>
    <lineage>
        <taxon>Bacteria</taxon>
        <taxon>Pseudomonadati</taxon>
        <taxon>Pseudomonadota</taxon>
        <taxon>Alphaproteobacteria</taxon>
        <taxon>Hyphomicrobiales</taxon>
        <taxon>Methylobacteriaceae</taxon>
        <taxon>Methylobacterium</taxon>
    </lineage>
</organism>
<gene>
    <name evidence="2" type="ORF">GCM10007888_47170</name>
    <name evidence="1" type="ORF">MOX02_59220</name>
</gene>
<protein>
    <submittedName>
        <fullName evidence="1">Uncharacterized protein</fullName>
    </submittedName>
</protein>
<evidence type="ECO:0000313" key="4">
    <source>
        <dbReference type="Proteomes" id="UP001156856"/>
    </source>
</evidence>
<dbReference type="Proteomes" id="UP000321960">
    <property type="component" value="Unassembled WGS sequence"/>
</dbReference>